<comment type="subcellular location">
    <subcellularLocation>
        <location evidence="1 13">Cell outer membrane</location>
        <topology evidence="1 13">Lipid-anchor</topology>
    </subcellularLocation>
</comment>
<sequence length="204" mass="23019">MMKTFRAFFLLLVTALFLQGCASIESTTNVEWQSHQQRLALIKDYRAAGKLGYIAPQERQSLNFQWQHSPQETQLRMSTFLGQTVLNLNATPSIATVETYDGKSFSAPNAAALIKQLTGLNIPVDQLNDWLLGRPTLADDYQLNQTNTLASLTKQLNNQTWTLDYQSYQDVQLLGAPLPLPKRLKLTQGDISINIVISKWTFNE</sequence>
<dbReference type="OrthoDB" id="9797618at2"/>
<comment type="caution">
    <text evidence="15">The sequence shown here is derived from an EMBL/GenBank/DDBJ whole genome shotgun (WGS) entry which is preliminary data.</text>
</comment>
<feature type="signal peptide" evidence="14">
    <location>
        <begin position="1"/>
        <end position="22"/>
    </location>
</feature>
<dbReference type="EMBL" id="RXZH01000011">
    <property type="protein sequence ID" value="RTZ14061.1"/>
    <property type="molecule type" value="Genomic_DNA"/>
</dbReference>
<keyword evidence="6 13" id="KW-0732">Signal</keyword>
<evidence type="ECO:0000256" key="9">
    <source>
        <dbReference type="ARBA" id="ARBA00023139"/>
    </source>
</evidence>
<dbReference type="GO" id="GO:0009279">
    <property type="term" value="C:cell outer membrane"/>
    <property type="evidence" value="ECO:0007669"/>
    <property type="project" value="UniProtKB-SubCell"/>
</dbReference>
<dbReference type="GO" id="GO:0015031">
    <property type="term" value="P:protein transport"/>
    <property type="evidence" value="ECO:0007669"/>
    <property type="project" value="UniProtKB-KW"/>
</dbReference>
<evidence type="ECO:0000256" key="7">
    <source>
        <dbReference type="ARBA" id="ARBA00022927"/>
    </source>
</evidence>
<accession>A0A3S0MGK3</accession>
<keyword evidence="12 13" id="KW-0449">Lipoprotein</keyword>
<dbReference type="PROSITE" id="PS51257">
    <property type="entry name" value="PROKAR_LIPOPROTEIN"/>
    <property type="match status" value="1"/>
</dbReference>
<dbReference type="SUPFAM" id="SSF89392">
    <property type="entry name" value="Prokaryotic lipoproteins and lipoprotein localization factors"/>
    <property type="match status" value="1"/>
</dbReference>
<evidence type="ECO:0000256" key="13">
    <source>
        <dbReference type="HAMAP-Rule" id="MF_00233"/>
    </source>
</evidence>
<dbReference type="RefSeq" id="WP_126575626.1">
    <property type="nucleotide sequence ID" value="NZ_RXZH01000011.1"/>
</dbReference>
<organism evidence="15 16">
    <name type="scientific">Vibrio aquaticus</name>
    <dbReference type="NCBI Taxonomy" id="2496559"/>
    <lineage>
        <taxon>Bacteria</taxon>
        <taxon>Pseudomonadati</taxon>
        <taxon>Pseudomonadota</taxon>
        <taxon>Gammaproteobacteria</taxon>
        <taxon>Vibrionales</taxon>
        <taxon>Vibrionaceae</taxon>
        <taxon>Vibrio</taxon>
    </lineage>
</organism>
<name>A0A3S0MGK3_9VIBR</name>
<evidence type="ECO:0000256" key="5">
    <source>
        <dbReference type="ARBA" id="ARBA00022448"/>
    </source>
</evidence>
<dbReference type="CDD" id="cd16326">
    <property type="entry name" value="LolB"/>
    <property type="match status" value="1"/>
</dbReference>
<protein>
    <recommendedName>
        <fullName evidence="4 13">Outer-membrane lipoprotein LolB</fullName>
    </recommendedName>
</protein>
<dbReference type="NCBIfam" id="TIGR00548">
    <property type="entry name" value="lolB"/>
    <property type="match status" value="1"/>
</dbReference>
<keyword evidence="16" id="KW-1185">Reference proteome</keyword>
<keyword evidence="11 13" id="KW-0998">Cell outer membrane</keyword>
<keyword evidence="10 13" id="KW-0143">Chaperone</keyword>
<dbReference type="Gene3D" id="2.50.20.10">
    <property type="entry name" value="Lipoprotein localisation LolA/LolB/LppX"/>
    <property type="match status" value="1"/>
</dbReference>
<comment type="subunit">
    <text evidence="3 13">Monomer.</text>
</comment>
<evidence type="ECO:0000256" key="14">
    <source>
        <dbReference type="SAM" id="SignalP"/>
    </source>
</evidence>
<feature type="chain" id="PRO_5018710116" description="Outer-membrane lipoprotein LolB" evidence="14">
    <location>
        <begin position="23"/>
        <end position="204"/>
    </location>
</feature>
<keyword evidence="5 13" id="KW-0813">Transport</keyword>
<dbReference type="InterPro" id="IPR029046">
    <property type="entry name" value="LolA/LolB/LppX"/>
</dbReference>
<keyword evidence="7 13" id="KW-0653">Protein transport</keyword>
<evidence type="ECO:0000313" key="15">
    <source>
        <dbReference type="EMBL" id="RTZ14061.1"/>
    </source>
</evidence>
<dbReference type="AlphaFoldDB" id="A0A3S0MGK3"/>
<evidence type="ECO:0000256" key="3">
    <source>
        <dbReference type="ARBA" id="ARBA00011245"/>
    </source>
</evidence>
<evidence type="ECO:0000256" key="11">
    <source>
        <dbReference type="ARBA" id="ARBA00023237"/>
    </source>
</evidence>
<keyword evidence="8 13" id="KW-0472">Membrane</keyword>
<reference evidence="15 16" key="1">
    <citation type="submission" date="2018-12" db="EMBL/GenBank/DDBJ databases">
        <title>Vibrio sp. isolated from China Sea.</title>
        <authorList>
            <person name="Li Y."/>
        </authorList>
    </citation>
    <scope>NUCLEOTIDE SEQUENCE [LARGE SCALE GENOMIC DNA]</scope>
    <source>
        <strain evidence="15 16">BEI207</strain>
    </source>
</reference>
<evidence type="ECO:0000256" key="2">
    <source>
        <dbReference type="ARBA" id="ARBA00009696"/>
    </source>
</evidence>
<dbReference type="HAMAP" id="MF_00233">
    <property type="entry name" value="LolB"/>
    <property type="match status" value="1"/>
</dbReference>
<comment type="function">
    <text evidence="13">Plays a critical role in the incorporation of lipoproteins in the outer membrane after they are released by the LolA protein.</text>
</comment>
<proteinExistence type="inferred from homology"/>
<keyword evidence="9 13" id="KW-0564">Palmitate</keyword>
<evidence type="ECO:0000313" key="16">
    <source>
        <dbReference type="Proteomes" id="UP000268973"/>
    </source>
</evidence>
<comment type="similarity">
    <text evidence="2 13">Belongs to the LolB family.</text>
</comment>
<dbReference type="Pfam" id="PF03550">
    <property type="entry name" value="LolB"/>
    <property type="match status" value="1"/>
</dbReference>
<evidence type="ECO:0000256" key="12">
    <source>
        <dbReference type="ARBA" id="ARBA00023288"/>
    </source>
</evidence>
<evidence type="ECO:0000256" key="10">
    <source>
        <dbReference type="ARBA" id="ARBA00023186"/>
    </source>
</evidence>
<evidence type="ECO:0000256" key="1">
    <source>
        <dbReference type="ARBA" id="ARBA00004459"/>
    </source>
</evidence>
<dbReference type="Proteomes" id="UP000268973">
    <property type="component" value="Unassembled WGS sequence"/>
</dbReference>
<dbReference type="GO" id="GO:0044874">
    <property type="term" value="P:lipoprotein localization to outer membrane"/>
    <property type="evidence" value="ECO:0007669"/>
    <property type="project" value="UniProtKB-UniRule"/>
</dbReference>
<evidence type="ECO:0000256" key="8">
    <source>
        <dbReference type="ARBA" id="ARBA00023136"/>
    </source>
</evidence>
<gene>
    <name evidence="13 15" type="primary">lolB</name>
    <name evidence="15" type="ORF">EJ063_17635</name>
</gene>
<evidence type="ECO:0000256" key="6">
    <source>
        <dbReference type="ARBA" id="ARBA00022729"/>
    </source>
</evidence>
<dbReference type="InterPro" id="IPR004565">
    <property type="entry name" value="OM_lipoprot_LolB"/>
</dbReference>
<evidence type="ECO:0000256" key="4">
    <source>
        <dbReference type="ARBA" id="ARBA00016202"/>
    </source>
</evidence>